<evidence type="ECO:0000256" key="3">
    <source>
        <dbReference type="SAM" id="MobiDB-lite"/>
    </source>
</evidence>
<dbReference type="InterPro" id="IPR006600">
    <property type="entry name" value="HTH_CenpB_DNA-bd_dom"/>
</dbReference>
<dbReference type="STRING" id="1081108.A0A168K2I1"/>
<reference evidence="5 6" key="1">
    <citation type="journal article" date="2016" name="Genome Biol. Evol.">
        <title>Divergent and convergent evolution of fungal pathogenicity.</title>
        <authorList>
            <person name="Shang Y."/>
            <person name="Xiao G."/>
            <person name="Zheng P."/>
            <person name="Cen K."/>
            <person name="Zhan S."/>
            <person name="Wang C."/>
        </authorList>
    </citation>
    <scope>NUCLEOTIDE SEQUENCE [LARGE SCALE GENOMIC DNA]</scope>
    <source>
        <strain evidence="5 6">RCEF 1005</strain>
    </source>
</reference>
<evidence type="ECO:0000313" key="5">
    <source>
        <dbReference type="EMBL" id="OAA81171.1"/>
    </source>
</evidence>
<evidence type="ECO:0000259" key="4">
    <source>
        <dbReference type="PROSITE" id="PS51253"/>
    </source>
</evidence>
<accession>A0A168K2I1</accession>
<name>A0A168K2I1_CORDF</name>
<dbReference type="Gene3D" id="1.10.10.60">
    <property type="entry name" value="Homeodomain-like"/>
    <property type="match status" value="1"/>
</dbReference>
<dbReference type="Pfam" id="PF03221">
    <property type="entry name" value="HTH_Tnp_Tc5"/>
    <property type="match status" value="1"/>
</dbReference>
<dbReference type="Proteomes" id="UP000076881">
    <property type="component" value="Unassembled WGS sequence"/>
</dbReference>
<protein>
    <submittedName>
        <fullName evidence="5">Helix-turn-helix, Psq</fullName>
    </submittedName>
</protein>
<evidence type="ECO:0000313" key="6">
    <source>
        <dbReference type="Proteomes" id="UP000076881"/>
    </source>
</evidence>
<comment type="caution">
    <text evidence="5">The sequence shown here is derived from an EMBL/GenBank/DDBJ whole genome shotgun (WGS) entry which is preliminary data.</text>
</comment>
<dbReference type="InterPro" id="IPR009057">
    <property type="entry name" value="Homeodomain-like_sf"/>
</dbReference>
<dbReference type="InterPro" id="IPR007889">
    <property type="entry name" value="HTH_Psq"/>
</dbReference>
<sequence>MDRQYTEQDLQNAIQDVISGKSQAECAKRWAVPRSTLSKRLQGGTSREEAFQPLQRLSSVLEERLCGWMIIEDTVGHALTHGQIREVAGRMARNNGDEEPIGKNWVEGFMQRNPEAKRILSGKRTGLKRKSNVASIDIPSPSAKRVFNGDVAPLGKNWIQGFIRRNPEIKSILSRRKADPERKSNGASTPTDVPSPSAKRVRTRTM</sequence>
<dbReference type="GO" id="GO:0003677">
    <property type="term" value="F:DNA binding"/>
    <property type="evidence" value="ECO:0007669"/>
    <property type="project" value="UniProtKB-KW"/>
</dbReference>
<proteinExistence type="predicted"/>
<dbReference type="OrthoDB" id="5396311at2759"/>
<feature type="compositionally biased region" description="Polar residues" evidence="3">
    <location>
        <begin position="185"/>
        <end position="194"/>
    </location>
</feature>
<dbReference type="SMART" id="SM00674">
    <property type="entry name" value="CENPB"/>
    <property type="match status" value="1"/>
</dbReference>
<keyword evidence="2" id="KW-0539">Nucleus</keyword>
<dbReference type="Pfam" id="PF05225">
    <property type="entry name" value="HTH_psq"/>
    <property type="match status" value="1"/>
</dbReference>
<keyword evidence="1" id="KW-0238">DNA-binding</keyword>
<organism evidence="5 6">
    <name type="scientific">Akanthomyces lecanii RCEF 1005</name>
    <dbReference type="NCBI Taxonomy" id="1081108"/>
    <lineage>
        <taxon>Eukaryota</taxon>
        <taxon>Fungi</taxon>
        <taxon>Dikarya</taxon>
        <taxon>Ascomycota</taxon>
        <taxon>Pezizomycotina</taxon>
        <taxon>Sordariomycetes</taxon>
        <taxon>Hypocreomycetidae</taxon>
        <taxon>Hypocreales</taxon>
        <taxon>Cordycipitaceae</taxon>
        <taxon>Akanthomyces</taxon>
        <taxon>Cordyceps confragosa</taxon>
    </lineage>
</organism>
<feature type="domain" description="HTH CENPB-type" evidence="4">
    <location>
        <begin position="49"/>
        <end position="119"/>
    </location>
</feature>
<dbReference type="EMBL" id="AZHF01000001">
    <property type="protein sequence ID" value="OAA81171.1"/>
    <property type="molecule type" value="Genomic_DNA"/>
</dbReference>
<gene>
    <name evidence="5" type="ORF">LEL_00716</name>
</gene>
<feature type="region of interest" description="Disordered" evidence="3">
    <location>
        <begin position="170"/>
        <end position="206"/>
    </location>
</feature>
<dbReference type="AlphaFoldDB" id="A0A168K2I1"/>
<dbReference type="SUPFAM" id="SSF46689">
    <property type="entry name" value="Homeodomain-like"/>
    <property type="match status" value="1"/>
</dbReference>
<dbReference type="PROSITE" id="PS51253">
    <property type="entry name" value="HTH_CENPB"/>
    <property type="match status" value="1"/>
</dbReference>
<evidence type="ECO:0000256" key="2">
    <source>
        <dbReference type="ARBA" id="ARBA00023242"/>
    </source>
</evidence>
<evidence type="ECO:0000256" key="1">
    <source>
        <dbReference type="ARBA" id="ARBA00023125"/>
    </source>
</evidence>
<keyword evidence="6" id="KW-1185">Reference proteome</keyword>